<dbReference type="PANTHER" id="PTHR21666:SF286">
    <property type="entry name" value="LIPOPROTEIN NLPD"/>
    <property type="match status" value="1"/>
</dbReference>
<name>A0A8J6Y4D6_9BACT</name>
<dbReference type="SUPFAM" id="SSF51261">
    <property type="entry name" value="Duplicated hybrid motif"/>
    <property type="match status" value="1"/>
</dbReference>
<accession>A0A8J6Y4D6</accession>
<dbReference type="AlphaFoldDB" id="A0A8J6Y4D6"/>
<dbReference type="InterPro" id="IPR016047">
    <property type="entry name" value="M23ase_b-sheet_dom"/>
</dbReference>
<evidence type="ECO:0000256" key="1">
    <source>
        <dbReference type="SAM" id="Coils"/>
    </source>
</evidence>
<evidence type="ECO:0000259" key="3">
    <source>
        <dbReference type="Pfam" id="PF01551"/>
    </source>
</evidence>
<dbReference type="EMBL" id="JACXWA010000033">
    <property type="protein sequence ID" value="MBD3870135.1"/>
    <property type="molecule type" value="Genomic_DNA"/>
</dbReference>
<dbReference type="FunFam" id="2.70.70.10:FF:000006">
    <property type="entry name" value="M23 family peptidase"/>
    <property type="match status" value="1"/>
</dbReference>
<dbReference type="Proteomes" id="UP000598633">
    <property type="component" value="Unassembled WGS sequence"/>
</dbReference>
<dbReference type="CDD" id="cd12797">
    <property type="entry name" value="M23_peptidase"/>
    <property type="match status" value="1"/>
</dbReference>
<dbReference type="InterPro" id="IPR011055">
    <property type="entry name" value="Dup_hybrid_motif"/>
</dbReference>
<feature type="region of interest" description="Disordered" evidence="2">
    <location>
        <begin position="81"/>
        <end position="107"/>
    </location>
</feature>
<dbReference type="GO" id="GO:0004222">
    <property type="term" value="F:metalloendopeptidase activity"/>
    <property type="evidence" value="ECO:0007669"/>
    <property type="project" value="TreeGrafter"/>
</dbReference>
<proteinExistence type="predicted"/>
<feature type="coiled-coil region" evidence="1">
    <location>
        <begin position="31"/>
        <end position="65"/>
    </location>
</feature>
<dbReference type="Pfam" id="PF01551">
    <property type="entry name" value="Peptidase_M23"/>
    <property type="match status" value="1"/>
</dbReference>
<feature type="compositionally biased region" description="Gly residues" evidence="2">
    <location>
        <begin position="83"/>
        <end position="96"/>
    </location>
</feature>
<dbReference type="InterPro" id="IPR050570">
    <property type="entry name" value="Cell_wall_metabolism_enzyme"/>
</dbReference>
<comment type="caution">
    <text evidence="4">The sequence shown here is derived from an EMBL/GenBank/DDBJ whole genome shotgun (WGS) entry which is preliminary data.</text>
</comment>
<organism evidence="4 5">
    <name type="scientific">Candidatus Sulfomarinibacter kjeldsenii</name>
    <dbReference type="NCBI Taxonomy" id="2885994"/>
    <lineage>
        <taxon>Bacteria</taxon>
        <taxon>Pseudomonadati</taxon>
        <taxon>Acidobacteriota</taxon>
        <taxon>Thermoanaerobaculia</taxon>
        <taxon>Thermoanaerobaculales</taxon>
        <taxon>Candidatus Sulfomarinibacteraceae</taxon>
        <taxon>Candidatus Sulfomarinibacter</taxon>
    </lineage>
</organism>
<evidence type="ECO:0000313" key="5">
    <source>
        <dbReference type="Proteomes" id="UP000598633"/>
    </source>
</evidence>
<sequence length="265" mass="28490">MTVTCAVTAALVFSVVAIVFTGSAVNRRLEVQRLKNENVELARVNQELESTVTEVQGRLDEFEERTARLALAAGMEAEAVSFSGGGGSQTRVGSGGPYDRLSESPESLTAQGRWVQRQLDLVEGRLTEQGRVLSSTPTIAPVLGLITDGFGRRKDPFTGRLAFHRGLDVSARRGTPIKAPADGIVVFAGRNGGLGKTVRLSHDFGFTTVYGHLDKISVEPGDEVQRGQEIGLLGNSGRSTGPHLHYEVHEDGVAKNPLYYVLDAF</sequence>
<dbReference type="PANTHER" id="PTHR21666">
    <property type="entry name" value="PEPTIDASE-RELATED"/>
    <property type="match status" value="1"/>
</dbReference>
<keyword evidence="1" id="KW-0175">Coiled coil</keyword>
<gene>
    <name evidence="4" type="ORF">IFJ97_02100</name>
</gene>
<dbReference type="Gene3D" id="2.70.70.10">
    <property type="entry name" value="Glucose Permease (Domain IIA)"/>
    <property type="match status" value="1"/>
</dbReference>
<feature type="domain" description="M23ase beta-sheet core" evidence="3">
    <location>
        <begin position="163"/>
        <end position="257"/>
    </location>
</feature>
<evidence type="ECO:0000256" key="2">
    <source>
        <dbReference type="SAM" id="MobiDB-lite"/>
    </source>
</evidence>
<protein>
    <submittedName>
        <fullName evidence="4">M23 family metallopeptidase</fullName>
    </submittedName>
</protein>
<evidence type="ECO:0000313" key="4">
    <source>
        <dbReference type="EMBL" id="MBD3870135.1"/>
    </source>
</evidence>
<reference evidence="4 5" key="1">
    <citation type="submission" date="2020-08" db="EMBL/GenBank/DDBJ databases">
        <title>Acidobacteriota in marine sediments use diverse sulfur dissimilation pathways.</title>
        <authorList>
            <person name="Wasmund K."/>
        </authorList>
    </citation>
    <scope>NUCLEOTIDE SEQUENCE [LARGE SCALE GENOMIC DNA]</scope>
    <source>
        <strain evidence="4">MAG AM3-A</strain>
    </source>
</reference>